<dbReference type="OMA" id="CAPATHG"/>
<dbReference type="InterPro" id="IPR043444">
    <property type="entry name" value="TESPA1-like"/>
</dbReference>
<evidence type="ECO:0000313" key="2">
    <source>
        <dbReference type="Proteomes" id="UP000694392"/>
    </source>
</evidence>
<sequence>MESAVSVLSPSSWERRRAWAKQSRLWHSVAVEEEGEAETVAQDTPELQSTHLDDVFLQGSSSNKIESWLQECGFALNLLPEEICAPATHGACSNATSFEDDLTLGAEGTGQWELWAI</sequence>
<dbReference type="Ensembl" id="ENSSPUT00000013700.1">
    <property type="protein sequence ID" value="ENSSPUP00000012841.1"/>
    <property type="gene ID" value="ENSSPUG00000009908.1"/>
</dbReference>
<dbReference type="Proteomes" id="UP000694392">
    <property type="component" value="Unplaced"/>
</dbReference>
<dbReference type="GeneTree" id="ENSGT00940000160763"/>
<protein>
    <submittedName>
        <fullName evidence="1">Uncharacterized protein</fullName>
    </submittedName>
</protein>
<dbReference type="PANTHER" id="PTHR17469">
    <property type="entry name" value="SPERM SPECIFIC ANTIGEN 2-RELATED"/>
    <property type="match status" value="1"/>
</dbReference>
<proteinExistence type="predicted"/>
<dbReference type="AlphaFoldDB" id="A0A8D0GRQ4"/>
<evidence type="ECO:0000313" key="1">
    <source>
        <dbReference type="Ensembl" id="ENSSPUP00000012841.1"/>
    </source>
</evidence>
<accession>A0A8D0GRQ4</accession>
<keyword evidence="2" id="KW-1185">Reference proteome</keyword>
<reference evidence="1" key="1">
    <citation type="submission" date="2025-08" db="UniProtKB">
        <authorList>
            <consortium name="Ensembl"/>
        </authorList>
    </citation>
    <scope>IDENTIFICATION</scope>
</reference>
<dbReference type="PANTHER" id="PTHR17469:SF1">
    <property type="entry name" value="PROTEIN TESPA1"/>
    <property type="match status" value="1"/>
</dbReference>
<name>A0A8D0GRQ4_SPHPU</name>
<reference evidence="1" key="2">
    <citation type="submission" date="2025-09" db="UniProtKB">
        <authorList>
            <consortium name="Ensembl"/>
        </authorList>
    </citation>
    <scope>IDENTIFICATION</scope>
</reference>
<organism evidence="1 2">
    <name type="scientific">Sphenodon punctatus</name>
    <name type="common">Tuatara</name>
    <name type="synonym">Hatteria punctata</name>
    <dbReference type="NCBI Taxonomy" id="8508"/>
    <lineage>
        <taxon>Eukaryota</taxon>
        <taxon>Metazoa</taxon>
        <taxon>Chordata</taxon>
        <taxon>Craniata</taxon>
        <taxon>Vertebrata</taxon>
        <taxon>Euteleostomi</taxon>
        <taxon>Lepidosauria</taxon>
        <taxon>Sphenodontia</taxon>
        <taxon>Sphenodontidae</taxon>
        <taxon>Sphenodon</taxon>
    </lineage>
</organism>